<accession>A0A379MRL3</accession>
<evidence type="ECO:0000313" key="2">
    <source>
        <dbReference type="Proteomes" id="UP000255233"/>
    </source>
</evidence>
<sequence>MKIRPIPVPSDTLIARYLPADYADAFSCDCPLPETITPDDVHLAFWTTAPDWVETLTRLRDRLVRPLGPAGSDREARKLWVRQNVVDRSATETVIAKDDKRLRFLCSVRIDRTAGKEPRITFCTVVHLHNRSGKIYFALIRPFHERIVPATLKNALRRLQEPKQP</sequence>
<reference evidence="1 2" key="1">
    <citation type="submission" date="2018-06" db="EMBL/GenBank/DDBJ databases">
        <authorList>
            <consortium name="Pathogen Informatics"/>
            <person name="Doyle S."/>
        </authorList>
    </citation>
    <scope>NUCLEOTIDE SEQUENCE [LARGE SCALE GENOMIC DNA]</scope>
    <source>
        <strain evidence="1 2">NCTC11190</strain>
    </source>
</reference>
<dbReference type="Proteomes" id="UP000255233">
    <property type="component" value="Unassembled WGS sequence"/>
</dbReference>
<gene>
    <name evidence="1" type="ORF">NCTC11190_01381</name>
</gene>
<dbReference type="InterPro" id="IPR021295">
    <property type="entry name" value="DUF2867"/>
</dbReference>
<protein>
    <submittedName>
        <fullName evidence="1">Protein of uncharacterized function (DUF2867)</fullName>
    </submittedName>
</protein>
<proteinExistence type="predicted"/>
<evidence type="ECO:0000313" key="1">
    <source>
        <dbReference type="EMBL" id="SUE34163.1"/>
    </source>
</evidence>
<keyword evidence="2" id="KW-1185">Reference proteome</keyword>
<organism evidence="1 2">
    <name type="scientific">Rikenella microfusus</name>
    <dbReference type="NCBI Taxonomy" id="28139"/>
    <lineage>
        <taxon>Bacteria</taxon>
        <taxon>Pseudomonadati</taxon>
        <taxon>Bacteroidota</taxon>
        <taxon>Bacteroidia</taxon>
        <taxon>Bacteroidales</taxon>
        <taxon>Rikenellaceae</taxon>
        <taxon>Rikenella</taxon>
    </lineage>
</organism>
<dbReference type="Pfam" id="PF11066">
    <property type="entry name" value="DUF2867"/>
    <property type="match status" value="1"/>
</dbReference>
<dbReference type="EMBL" id="UGVL01000001">
    <property type="protein sequence ID" value="SUE34163.1"/>
    <property type="molecule type" value="Genomic_DNA"/>
</dbReference>
<dbReference type="AlphaFoldDB" id="A0A379MRL3"/>
<name>A0A379MRL3_9BACT</name>
<dbReference type="RefSeq" id="WP_027289963.1">
    <property type="nucleotide sequence ID" value="NZ_CANTWR010000005.1"/>
</dbReference>
<dbReference type="STRING" id="880526.GCA_000427365_00013"/>